<evidence type="ECO:0000313" key="1">
    <source>
        <dbReference type="EMBL" id="TYR63706.1"/>
    </source>
</evidence>
<keyword evidence="2" id="KW-1185">Reference proteome</keyword>
<dbReference type="AlphaFoldDB" id="A0A5D4JFP8"/>
<name>A0A5D4JFP8_9ACTN</name>
<comment type="caution">
    <text evidence="1">The sequence shown here is derived from an EMBL/GenBank/DDBJ whole genome shotgun (WGS) entry which is preliminary data.</text>
</comment>
<protein>
    <submittedName>
        <fullName evidence="1">Uncharacterized protein</fullName>
    </submittedName>
</protein>
<proteinExistence type="predicted"/>
<dbReference type="Proteomes" id="UP000323242">
    <property type="component" value="Unassembled WGS sequence"/>
</dbReference>
<organism evidence="1 2">
    <name type="scientific">Streptomyces parvus</name>
    <dbReference type="NCBI Taxonomy" id="66428"/>
    <lineage>
        <taxon>Bacteria</taxon>
        <taxon>Bacillati</taxon>
        <taxon>Actinomycetota</taxon>
        <taxon>Actinomycetes</taxon>
        <taxon>Kitasatosporales</taxon>
        <taxon>Streptomycetaceae</taxon>
        <taxon>Streptomyces</taxon>
    </lineage>
</organism>
<sequence>MTGGRIGAKDTGDASAQGGAALSNTGVINGPVTLSSPPRRPAVSGYLLQVERVAAADFRGRETELSELASFSTEVPAEDVPERNYWRWLAPAWAGKSALLAEFVLNPPSGIDVVAFFITSRMAGQNDAAAFCEVVQRQLYALLREEEPLSTPATRDEQLRLAMDRAAERCAAEGRRLVLVVDGLDEDHGVTAGPDCHSIAALLPRTPPHGMRIIVAGRPHPPVPDDVPGDHPLHTTEINHWLRPSPHAQAARRDAEQDLLRLRDGGGLGWDLVGLTVAAGGGLSASDIAELTGSRPRLVERELSAVSGRSFRRRSAHWTPGGPEVYLLAHEEIQRRAADLITDAEQADCLTRLHRWAQTYRSAGWPATTPEYLLRGYAQLLRELGDTGRLVELVCDPARHERLWQVTGADLEALGELSASLDQLLGHGRQSGDLDVSAALRLAAARDGLHERTEALPAELIGLWARLGHTGRAISLAESQREPYSRLGALTAVATCLAATGHREQAEALAAEADSREDEARFLEAIAEGLAEAGLYSEAFRTAARAEGTDRLAPALVATVRRAAREYALNGPVEKETITPYVAGAVHAVTTVRGVEQGELYADLACAFSLFGDEERAREMVDLAVRDRSDGEGVFRQAQNLSHIAVRLAPAPGLAQRAASIARDAAELADTIDDPRSVEWLFPQIAAGLAATGQYGRAEQVAAILPDPDDRDEGLCAAAKAAAHAGEPAWALEVTDRLTDPIDVARILIAVGRSMARSAAPAEVSRLARRVLTVIDEVSDQAWQSGFRTDTSDFLLRAGEREQAETVAATATALARNSTTPRGNVTAQVAAARALAAAGAESEAHRLVDWAMESAEAENGYLRLLRLVDVAGGLHAIGQDDHKVTMLSALLEETRREAHHSEHADSMKVVADAFGRTGDPDLARAVARELLDRADALDSAYQQGWNRYCAAGAYLAAGDFEEALALACSLPDDVLDDFRSGVVKKLVRAGDYVWAERLAEELTGTVEGDRSLIHIAAGMAARGDFPGAVALLDEIPGPGLRDKAMEKIVSASVQADAPHEAHALADAITDPGHRSKALAAIARAHGPTPTGRVLLVEALALGPWNQLVEEIAGVAPEHLLLLAALSRNEH</sequence>
<gene>
    <name evidence="1" type="ORF">FY004_15290</name>
</gene>
<reference evidence="1 2" key="1">
    <citation type="submission" date="2019-08" db="EMBL/GenBank/DDBJ databases">
        <title>Draft genome for granaticin producer strain Streptomyces parvus C05.</title>
        <authorList>
            <person name="Gonzalez-Pimentel J.L."/>
        </authorList>
    </citation>
    <scope>NUCLEOTIDE SEQUENCE [LARGE SCALE GENOMIC DNA]</scope>
    <source>
        <strain evidence="1 2">C05</strain>
    </source>
</reference>
<evidence type="ECO:0000313" key="2">
    <source>
        <dbReference type="Proteomes" id="UP000323242"/>
    </source>
</evidence>
<dbReference type="Gene3D" id="1.25.40.10">
    <property type="entry name" value="Tetratricopeptide repeat domain"/>
    <property type="match status" value="2"/>
</dbReference>
<accession>A0A5D4JFP8</accession>
<dbReference type="InterPro" id="IPR011990">
    <property type="entry name" value="TPR-like_helical_dom_sf"/>
</dbReference>
<dbReference type="EMBL" id="VSZQ01000072">
    <property type="protein sequence ID" value="TYR63706.1"/>
    <property type="molecule type" value="Genomic_DNA"/>
</dbReference>